<comment type="caution">
    <text evidence="2">The sequence shown here is derived from an EMBL/GenBank/DDBJ whole genome shotgun (WGS) entry which is preliminary data.</text>
</comment>
<proteinExistence type="predicted"/>
<keyword evidence="3" id="KW-1185">Reference proteome</keyword>
<dbReference type="EMBL" id="JXBZ01000005">
    <property type="protein sequence ID" value="KJY49093.1"/>
    <property type="molecule type" value="Genomic_DNA"/>
</dbReference>
<evidence type="ECO:0000313" key="2">
    <source>
        <dbReference type="EMBL" id="KJY49093.1"/>
    </source>
</evidence>
<dbReference type="Proteomes" id="UP000033695">
    <property type="component" value="Unassembled WGS sequence"/>
</dbReference>
<dbReference type="PATRIC" id="fig|1218508.4.peg.552"/>
<reference evidence="2 3" key="1">
    <citation type="submission" date="2014-12" db="EMBL/GenBank/DDBJ databases">
        <title>Comparative genomics of the lactic acid bacteria isolated from the honey bee gut.</title>
        <authorList>
            <person name="Ellegaard K.M."/>
            <person name="Tamarit D."/>
            <person name="Javelind E."/>
            <person name="Olofsson T."/>
            <person name="Andersson S.G."/>
            <person name="Vasquez A."/>
        </authorList>
    </citation>
    <scope>NUCLEOTIDE SEQUENCE [LARGE SCALE GENOMIC DNA]</scope>
    <source>
        <strain evidence="2 3">Hon2</strain>
    </source>
</reference>
<evidence type="ECO:0000313" key="3">
    <source>
        <dbReference type="Proteomes" id="UP000033695"/>
    </source>
</evidence>
<dbReference type="HOGENOM" id="CLU_1862648_0_0_9"/>
<organism evidence="2 3">
    <name type="scientific">Bombilactobacillus mellis</name>
    <dbReference type="NCBI Taxonomy" id="1218508"/>
    <lineage>
        <taxon>Bacteria</taxon>
        <taxon>Bacillati</taxon>
        <taxon>Bacillota</taxon>
        <taxon>Bacilli</taxon>
        <taxon>Lactobacillales</taxon>
        <taxon>Lactobacillaceae</taxon>
        <taxon>Bombilactobacillus</taxon>
    </lineage>
</organism>
<protein>
    <submittedName>
        <fullName evidence="2">Uncharacterized protein</fullName>
    </submittedName>
</protein>
<evidence type="ECO:0000256" key="1">
    <source>
        <dbReference type="SAM" id="MobiDB-lite"/>
    </source>
</evidence>
<gene>
    <name evidence="2" type="ORF">JG29_05380</name>
</gene>
<name>A0A0F4KSR0_9LACO</name>
<sequence length="137" mass="16117">MSYDIKFLFDSSMSMEIRKYYFMGISTQIILDRSLFSSNDSLHPLITIFEDFFQVKDKDGNDGFRPYLFSSRTLLCARINRLISNESDSTRLKKLFESFYNFFNDKPYESPASHKRSNNSTLLQDMKKGLNRKNGSR</sequence>
<accession>A0A0F4KSR0</accession>
<feature type="region of interest" description="Disordered" evidence="1">
    <location>
        <begin position="107"/>
        <end position="137"/>
    </location>
</feature>
<dbReference type="RefSeq" id="WP_045922399.1">
    <property type="nucleotide sequence ID" value="NZ_JBHTHW010000003.1"/>
</dbReference>
<dbReference type="STRING" id="1218508.JG29_05380"/>
<dbReference type="AlphaFoldDB" id="A0A0F4KSR0"/>